<dbReference type="EMBL" id="FNXT01001284">
    <property type="protein sequence ID" value="SZX77416.1"/>
    <property type="molecule type" value="Genomic_DNA"/>
</dbReference>
<dbReference type="AlphaFoldDB" id="A0A383WKZ2"/>
<sequence length="448" mass="50382">MYAATNRRRTGKDEIRLKAKALRAAQRRLAQLQAENDWLRWQHALIAELCKGFDWFRNLKLHALLADPDAMQVSSEQLTPDSLQQQLSSCLATEYEAQLLQQLSTLPAVHEQHSLAAVADLALDGSALQERSHSTPSTNSSHISFPAKSAKSDSSEQPIAPPDDPLYLFQHVFSQPAPALVKRLETVTLQELRSNYKALVCDLSLYLMQHQTGGMAAEGRPLEKLQATLIEHLRLMSEMCIANSSLVTACQLSNCETGEQLTEPPTARIRWVVERLELSQQQQCGIARGMCVFKKLLNPLLEELRQLQQQQVEECPSSSAEGSEGADELPGCSAAADTAPLQYSVSGERGRVLEQQEQRSGRMQLLLHKDFFLRTWFCCYLYGQLSWVQLARMHVLMLPFYPVPYVFFKEIEAHVAERLTQRAEEQQQDSKEDEADEDGEKGEGSNDT</sequence>
<feature type="coiled-coil region" evidence="1">
    <location>
        <begin position="15"/>
        <end position="42"/>
    </location>
</feature>
<evidence type="ECO:0000313" key="3">
    <source>
        <dbReference type="EMBL" id="SZX77416.1"/>
    </source>
</evidence>
<gene>
    <name evidence="3" type="ORF">BQ4739_LOCUS17769</name>
</gene>
<keyword evidence="4" id="KW-1185">Reference proteome</keyword>
<feature type="region of interest" description="Disordered" evidence="2">
    <location>
        <begin position="128"/>
        <end position="161"/>
    </location>
</feature>
<evidence type="ECO:0000256" key="1">
    <source>
        <dbReference type="SAM" id="Coils"/>
    </source>
</evidence>
<feature type="region of interest" description="Disordered" evidence="2">
    <location>
        <begin position="419"/>
        <end position="448"/>
    </location>
</feature>
<organism evidence="3 4">
    <name type="scientific">Tetradesmus obliquus</name>
    <name type="common">Green alga</name>
    <name type="synonym">Acutodesmus obliquus</name>
    <dbReference type="NCBI Taxonomy" id="3088"/>
    <lineage>
        <taxon>Eukaryota</taxon>
        <taxon>Viridiplantae</taxon>
        <taxon>Chlorophyta</taxon>
        <taxon>core chlorophytes</taxon>
        <taxon>Chlorophyceae</taxon>
        <taxon>CS clade</taxon>
        <taxon>Sphaeropleales</taxon>
        <taxon>Scenedesmaceae</taxon>
        <taxon>Tetradesmus</taxon>
    </lineage>
</organism>
<accession>A0A383WKZ2</accession>
<name>A0A383WKZ2_TETOB</name>
<feature type="compositionally biased region" description="Polar residues" evidence="2">
    <location>
        <begin position="134"/>
        <end position="143"/>
    </location>
</feature>
<feature type="compositionally biased region" description="Acidic residues" evidence="2">
    <location>
        <begin position="431"/>
        <end position="440"/>
    </location>
</feature>
<keyword evidence="1" id="KW-0175">Coiled coil</keyword>
<proteinExistence type="predicted"/>
<dbReference type="Proteomes" id="UP000256970">
    <property type="component" value="Unassembled WGS sequence"/>
</dbReference>
<feature type="compositionally biased region" description="Basic and acidic residues" evidence="2">
    <location>
        <begin position="419"/>
        <end position="430"/>
    </location>
</feature>
<protein>
    <submittedName>
        <fullName evidence="3">Uncharacterized protein</fullName>
    </submittedName>
</protein>
<reference evidence="3 4" key="1">
    <citation type="submission" date="2016-10" db="EMBL/GenBank/DDBJ databases">
        <authorList>
            <person name="Cai Z."/>
        </authorList>
    </citation>
    <scope>NUCLEOTIDE SEQUENCE [LARGE SCALE GENOMIC DNA]</scope>
</reference>
<evidence type="ECO:0000313" key="4">
    <source>
        <dbReference type="Proteomes" id="UP000256970"/>
    </source>
</evidence>
<evidence type="ECO:0000256" key="2">
    <source>
        <dbReference type="SAM" id="MobiDB-lite"/>
    </source>
</evidence>